<dbReference type="PRINTS" id="PR00546">
    <property type="entry name" value="THYROIDHORMR"/>
</dbReference>
<feature type="domain" description="Nuclear receptor" evidence="13">
    <location>
        <begin position="109"/>
        <end position="185"/>
    </location>
</feature>
<evidence type="ECO:0000259" key="14">
    <source>
        <dbReference type="PROSITE" id="PS51843"/>
    </source>
</evidence>
<dbReference type="PANTHER" id="PTHR24082:SF473">
    <property type="entry name" value="ECDYSONE-INDUCED PROTEIN 75B, ISOFORM B"/>
    <property type="match status" value="1"/>
</dbReference>
<name>A0A8C4N277_EPTBU</name>
<comment type="similarity">
    <text evidence="2">Belongs to the nuclear hormone receptor family. NR1 subfamily.</text>
</comment>
<evidence type="ECO:0000256" key="2">
    <source>
        <dbReference type="ARBA" id="ARBA00008092"/>
    </source>
</evidence>
<dbReference type="GO" id="GO:0045944">
    <property type="term" value="P:positive regulation of transcription by RNA polymerase II"/>
    <property type="evidence" value="ECO:0007669"/>
    <property type="project" value="TreeGrafter"/>
</dbReference>
<dbReference type="CDD" id="cd07166">
    <property type="entry name" value="NR_DBD_REV_ERB"/>
    <property type="match status" value="1"/>
</dbReference>
<evidence type="ECO:0000256" key="8">
    <source>
        <dbReference type="ARBA" id="ARBA00023163"/>
    </source>
</evidence>
<reference evidence="15" key="1">
    <citation type="submission" date="2025-08" db="UniProtKB">
        <authorList>
            <consortium name="Ensembl"/>
        </authorList>
    </citation>
    <scope>IDENTIFICATION</scope>
</reference>
<sequence length="477" mass="51951">YCKCTCCWCSGGVISYAAIATSELSSICYHSDSGESGFGSDTSSPMSTIPPGSPALRPFSPSSLSSSPSASSAPSPPHDPPLQEHLYCPRTLAGPLPTQSGSVTINGIVLLCKVCGDTASGFHYGVHACEGCKGFFRRSIQQNIKYKPCLKNEDCPVVRANRNRCQHCRFKKCLSVGMSKDAVRFGRIPKREKLRLLEEVRSTMSAASSGQLGTISHAQPCNMDWNGTREVGLAQDEVSLVFNQSGGRPVNKIGTPADDGLLGSTSMQAKRAYRQHNPGAAAVAVVVGLSRKEGLRSDLWEEFSSYFTPAVKQVVAFARSIPGFLSLSQFDQVALLKAGTFEVLAVRFSSLFDPESRTVRFHNGRSYSLPELQNLGMGNLLHAMFEFTEKLASLQLSPDEMDLFSSVVLVSADRFSIKDTAAVERLQDSLIRALRDAIELRHSDGGMLLTKLLLRLPELRTLNNMHSERLLAFRISD</sequence>
<proteinExistence type="inferred from homology"/>
<dbReference type="PROSITE" id="PS51843">
    <property type="entry name" value="NR_LBD"/>
    <property type="match status" value="1"/>
</dbReference>
<comment type="subcellular location">
    <subcellularLocation>
        <location evidence="1">Cytoplasm</location>
    </subcellularLocation>
    <subcellularLocation>
        <location evidence="11">Nucleus</location>
    </subcellularLocation>
</comment>
<dbReference type="GO" id="GO:0008270">
    <property type="term" value="F:zinc ion binding"/>
    <property type="evidence" value="ECO:0007669"/>
    <property type="project" value="UniProtKB-KW"/>
</dbReference>
<dbReference type="SMART" id="SM00430">
    <property type="entry name" value="HOLI"/>
    <property type="match status" value="1"/>
</dbReference>
<evidence type="ECO:0000256" key="11">
    <source>
        <dbReference type="RuleBase" id="RU004334"/>
    </source>
</evidence>
<feature type="compositionally biased region" description="Low complexity" evidence="12">
    <location>
        <begin position="58"/>
        <end position="73"/>
    </location>
</feature>
<evidence type="ECO:0000256" key="12">
    <source>
        <dbReference type="SAM" id="MobiDB-lite"/>
    </source>
</evidence>
<dbReference type="InterPro" id="IPR001628">
    <property type="entry name" value="Znf_hrmn_rcpt"/>
</dbReference>
<evidence type="ECO:0000256" key="1">
    <source>
        <dbReference type="ARBA" id="ARBA00004496"/>
    </source>
</evidence>
<evidence type="ECO:0000256" key="9">
    <source>
        <dbReference type="ARBA" id="ARBA00023170"/>
    </source>
</evidence>
<dbReference type="SUPFAM" id="SSF57716">
    <property type="entry name" value="Glucocorticoid receptor-like (DNA-binding domain)"/>
    <property type="match status" value="1"/>
</dbReference>
<evidence type="ECO:0000313" key="16">
    <source>
        <dbReference type="Proteomes" id="UP000694388"/>
    </source>
</evidence>
<dbReference type="SUPFAM" id="SSF48508">
    <property type="entry name" value="Nuclear receptor ligand-binding domain"/>
    <property type="match status" value="1"/>
</dbReference>
<dbReference type="Gene3D" id="1.10.565.10">
    <property type="entry name" value="Retinoid X Receptor"/>
    <property type="match status" value="1"/>
</dbReference>
<dbReference type="OMA" id="PTSCPWK"/>
<dbReference type="PANTHER" id="PTHR24082">
    <property type="entry name" value="NUCLEAR HORMONE RECEPTOR"/>
    <property type="match status" value="1"/>
</dbReference>
<keyword evidence="6 11" id="KW-0805">Transcription regulation</keyword>
<evidence type="ECO:0000256" key="6">
    <source>
        <dbReference type="ARBA" id="ARBA00023015"/>
    </source>
</evidence>
<evidence type="ECO:0000256" key="4">
    <source>
        <dbReference type="ARBA" id="ARBA00022771"/>
    </source>
</evidence>
<feature type="region of interest" description="Disordered" evidence="12">
    <location>
        <begin position="58"/>
        <end position="79"/>
    </location>
</feature>
<dbReference type="GO" id="GO:0005737">
    <property type="term" value="C:cytoplasm"/>
    <property type="evidence" value="ECO:0007669"/>
    <property type="project" value="UniProtKB-SubCell"/>
</dbReference>
<keyword evidence="9 11" id="KW-0675">Receptor</keyword>
<dbReference type="GO" id="GO:0005634">
    <property type="term" value="C:nucleus"/>
    <property type="evidence" value="ECO:0007669"/>
    <property type="project" value="UniProtKB-SubCell"/>
</dbReference>
<keyword evidence="5 11" id="KW-0862">Zinc</keyword>
<feature type="domain" description="NR LBD" evidence="14">
    <location>
        <begin position="261"/>
        <end position="477"/>
    </location>
</feature>
<dbReference type="InterPro" id="IPR050234">
    <property type="entry name" value="Nuclear_hormone_rcpt_NR1"/>
</dbReference>
<evidence type="ECO:0000256" key="5">
    <source>
        <dbReference type="ARBA" id="ARBA00022833"/>
    </source>
</evidence>
<reference evidence="15" key="2">
    <citation type="submission" date="2025-09" db="UniProtKB">
        <authorList>
            <consortium name="Ensembl"/>
        </authorList>
    </citation>
    <scope>IDENTIFICATION</scope>
</reference>
<evidence type="ECO:0000256" key="3">
    <source>
        <dbReference type="ARBA" id="ARBA00022723"/>
    </source>
</evidence>
<dbReference type="InterPro" id="IPR035500">
    <property type="entry name" value="NHR-like_dom_sf"/>
</dbReference>
<dbReference type="InterPro" id="IPR000536">
    <property type="entry name" value="Nucl_hrmn_rcpt_lig-bd"/>
</dbReference>
<dbReference type="PRINTS" id="PR00398">
    <property type="entry name" value="STRDHORMONER"/>
</dbReference>
<protein>
    <submittedName>
        <fullName evidence="15">Nuclear receptor subfamily 1, group D, member 2a</fullName>
    </submittedName>
</protein>
<keyword evidence="10 11" id="KW-0539">Nucleus</keyword>
<dbReference type="FunFam" id="3.30.50.10:FF:000013">
    <property type="entry name" value="Nuclear receptor subfamily 1 group D member 2"/>
    <property type="match status" value="1"/>
</dbReference>
<keyword evidence="7 11" id="KW-0238">DNA-binding</keyword>
<dbReference type="GeneTree" id="ENSGT00940000155168"/>
<dbReference type="Proteomes" id="UP000694388">
    <property type="component" value="Unplaced"/>
</dbReference>
<dbReference type="Pfam" id="PF00105">
    <property type="entry name" value="zf-C4"/>
    <property type="match status" value="1"/>
</dbReference>
<keyword evidence="8 11" id="KW-0804">Transcription</keyword>
<keyword evidence="4 11" id="KW-0863">Zinc-finger</keyword>
<dbReference type="InterPro" id="IPR013088">
    <property type="entry name" value="Znf_NHR/GATA"/>
</dbReference>
<dbReference type="PRINTS" id="PR00047">
    <property type="entry name" value="STROIDFINGER"/>
</dbReference>
<dbReference type="SMART" id="SM00399">
    <property type="entry name" value="ZnF_C4"/>
    <property type="match status" value="1"/>
</dbReference>
<dbReference type="AlphaFoldDB" id="A0A8C4N277"/>
<dbReference type="InterPro" id="IPR001728">
    <property type="entry name" value="ThyrH_rcpt"/>
</dbReference>
<keyword evidence="16" id="KW-1185">Reference proteome</keyword>
<dbReference type="GO" id="GO:0000978">
    <property type="term" value="F:RNA polymerase II cis-regulatory region sequence-specific DNA binding"/>
    <property type="evidence" value="ECO:0007669"/>
    <property type="project" value="TreeGrafter"/>
</dbReference>
<dbReference type="Ensembl" id="ENSEBUT00000000590.1">
    <property type="protein sequence ID" value="ENSEBUP00000000297.1"/>
    <property type="gene ID" value="ENSEBUG00000000442.1"/>
</dbReference>
<dbReference type="GO" id="GO:0009755">
    <property type="term" value="P:hormone-mediated signaling pathway"/>
    <property type="evidence" value="ECO:0007669"/>
    <property type="project" value="TreeGrafter"/>
</dbReference>
<dbReference type="Gene3D" id="3.30.50.10">
    <property type="entry name" value="Erythroid Transcription Factor GATA-1, subunit A"/>
    <property type="match status" value="1"/>
</dbReference>
<evidence type="ECO:0000256" key="10">
    <source>
        <dbReference type="ARBA" id="ARBA00023242"/>
    </source>
</evidence>
<dbReference type="GO" id="GO:0004879">
    <property type="term" value="F:nuclear receptor activity"/>
    <property type="evidence" value="ECO:0007669"/>
    <property type="project" value="InterPro"/>
</dbReference>
<dbReference type="GO" id="GO:0000122">
    <property type="term" value="P:negative regulation of transcription by RNA polymerase II"/>
    <property type="evidence" value="ECO:0007669"/>
    <property type="project" value="TreeGrafter"/>
</dbReference>
<dbReference type="PROSITE" id="PS51030">
    <property type="entry name" value="NUCLEAR_REC_DBD_2"/>
    <property type="match status" value="1"/>
</dbReference>
<evidence type="ECO:0000259" key="13">
    <source>
        <dbReference type="PROSITE" id="PS51030"/>
    </source>
</evidence>
<evidence type="ECO:0000313" key="15">
    <source>
        <dbReference type="Ensembl" id="ENSEBUP00000000297.1"/>
    </source>
</evidence>
<evidence type="ECO:0000256" key="7">
    <source>
        <dbReference type="ARBA" id="ARBA00023125"/>
    </source>
</evidence>
<dbReference type="Pfam" id="PF00104">
    <property type="entry name" value="Hormone_recep"/>
    <property type="match status" value="1"/>
</dbReference>
<keyword evidence="3 11" id="KW-0479">Metal-binding</keyword>
<dbReference type="GO" id="GO:0030154">
    <property type="term" value="P:cell differentiation"/>
    <property type="evidence" value="ECO:0007669"/>
    <property type="project" value="TreeGrafter"/>
</dbReference>
<organism evidence="15 16">
    <name type="scientific">Eptatretus burgeri</name>
    <name type="common">Inshore hagfish</name>
    <dbReference type="NCBI Taxonomy" id="7764"/>
    <lineage>
        <taxon>Eukaryota</taxon>
        <taxon>Metazoa</taxon>
        <taxon>Chordata</taxon>
        <taxon>Craniata</taxon>
        <taxon>Vertebrata</taxon>
        <taxon>Cyclostomata</taxon>
        <taxon>Myxini</taxon>
        <taxon>Myxiniformes</taxon>
        <taxon>Myxinidae</taxon>
        <taxon>Eptatretinae</taxon>
        <taxon>Eptatretus</taxon>
    </lineage>
</organism>
<accession>A0A8C4N277</accession>
<dbReference type="PROSITE" id="PS00031">
    <property type="entry name" value="NUCLEAR_REC_DBD_1"/>
    <property type="match status" value="1"/>
</dbReference>
<dbReference type="InterPro" id="IPR001723">
    <property type="entry name" value="Nuclear_hrmn_rcpt"/>
</dbReference>